<reference evidence="3" key="1">
    <citation type="journal article" date="2019" name="Int. J. Syst. Evol. Microbiol.">
        <title>The Global Catalogue of Microorganisms (GCM) 10K type strain sequencing project: providing services to taxonomists for standard genome sequencing and annotation.</title>
        <authorList>
            <consortium name="The Broad Institute Genomics Platform"/>
            <consortium name="The Broad Institute Genome Sequencing Center for Infectious Disease"/>
            <person name="Wu L."/>
            <person name="Ma J."/>
        </authorList>
    </citation>
    <scope>NUCLEOTIDE SEQUENCE [LARGE SCALE GENOMIC DNA]</scope>
    <source>
        <strain evidence="3">JCM 3115</strain>
    </source>
</reference>
<comment type="caution">
    <text evidence="2">The sequence shown here is derived from an EMBL/GenBank/DDBJ whole genome shotgun (WGS) entry which is preliminary data.</text>
</comment>
<dbReference type="Proteomes" id="UP000611554">
    <property type="component" value="Unassembled WGS sequence"/>
</dbReference>
<feature type="region of interest" description="Disordered" evidence="1">
    <location>
        <begin position="17"/>
        <end position="54"/>
    </location>
</feature>
<gene>
    <name evidence="2" type="ORF">GCM10010140_12390</name>
</gene>
<keyword evidence="3" id="KW-1185">Reference proteome</keyword>
<accession>A0ABQ2QM31</accession>
<name>A0ABQ2QM31_9ACTN</name>
<dbReference type="EMBL" id="BMQJ01000002">
    <property type="protein sequence ID" value="GGP84762.1"/>
    <property type="molecule type" value="Genomic_DNA"/>
</dbReference>
<protein>
    <submittedName>
        <fullName evidence="2">Uncharacterized protein</fullName>
    </submittedName>
</protein>
<evidence type="ECO:0000313" key="3">
    <source>
        <dbReference type="Proteomes" id="UP000611554"/>
    </source>
</evidence>
<evidence type="ECO:0000313" key="2">
    <source>
        <dbReference type="EMBL" id="GGP84762.1"/>
    </source>
</evidence>
<sequence length="101" mass="10471">MSVTGTAAVVRRVVSSVRRRSDRRVPISLRRSPPASRAPVTAPMTAGGVRGPWDTSAANRRARASMARNTAASAWSVAAIVSEVRPGTNGHGPLGSPGEGR</sequence>
<organism evidence="2 3">
    <name type="scientific">Streptosporangium pseudovulgare</name>
    <dbReference type="NCBI Taxonomy" id="35765"/>
    <lineage>
        <taxon>Bacteria</taxon>
        <taxon>Bacillati</taxon>
        <taxon>Actinomycetota</taxon>
        <taxon>Actinomycetes</taxon>
        <taxon>Streptosporangiales</taxon>
        <taxon>Streptosporangiaceae</taxon>
        <taxon>Streptosporangium</taxon>
    </lineage>
</organism>
<proteinExistence type="predicted"/>
<evidence type="ECO:0000256" key="1">
    <source>
        <dbReference type="SAM" id="MobiDB-lite"/>
    </source>
</evidence>